<protein>
    <submittedName>
        <fullName evidence="1">Uncharacterized protein</fullName>
    </submittedName>
</protein>
<accession>A0A1S8NHM0</accession>
<name>A0A1S8NHM0_CLOSA</name>
<gene>
    <name evidence="1" type="ORF">CLOSAC_01540</name>
</gene>
<organism evidence="1 2">
    <name type="scientific">Clostridium saccharobutylicum</name>
    <dbReference type="NCBI Taxonomy" id="169679"/>
    <lineage>
        <taxon>Bacteria</taxon>
        <taxon>Bacillati</taxon>
        <taxon>Bacillota</taxon>
        <taxon>Clostridia</taxon>
        <taxon>Eubacteriales</taxon>
        <taxon>Clostridiaceae</taxon>
        <taxon>Clostridium</taxon>
    </lineage>
</organism>
<sequence length="30" mass="3569">MISINYLELSKEVSYALRHAPWSIKNDDKF</sequence>
<dbReference type="Proteomes" id="UP000191154">
    <property type="component" value="Unassembled WGS sequence"/>
</dbReference>
<comment type="caution">
    <text evidence="1">The sequence shown here is derived from an EMBL/GenBank/DDBJ whole genome shotgun (WGS) entry which is preliminary data.</text>
</comment>
<reference evidence="1 2" key="1">
    <citation type="submission" date="2016-05" db="EMBL/GenBank/DDBJ databases">
        <title>Microbial solvent formation.</title>
        <authorList>
            <person name="Poehlein A."/>
            <person name="Montoya Solano J.D."/>
            <person name="Flitsch S."/>
            <person name="Krabben P."/>
            <person name="Duerre P."/>
            <person name="Daniel R."/>
        </authorList>
    </citation>
    <scope>NUCLEOTIDE SEQUENCE [LARGE SCALE GENOMIC DNA]</scope>
    <source>
        <strain evidence="1 2">L1-8</strain>
    </source>
</reference>
<evidence type="ECO:0000313" key="2">
    <source>
        <dbReference type="Proteomes" id="UP000191154"/>
    </source>
</evidence>
<proteinExistence type="predicted"/>
<evidence type="ECO:0000313" key="1">
    <source>
        <dbReference type="EMBL" id="OOM15883.1"/>
    </source>
</evidence>
<dbReference type="EMBL" id="LZYZ01000001">
    <property type="protein sequence ID" value="OOM15883.1"/>
    <property type="molecule type" value="Genomic_DNA"/>
</dbReference>
<dbReference type="AlphaFoldDB" id="A0A1S8NHM0"/>